<name>A0AA38T143_9ASTR</name>
<dbReference type="EMBL" id="JARYMX010000005">
    <property type="protein sequence ID" value="KAJ9546521.1"/>
    <property type="molecule type" value="Genomic_DNA"/>
</dbReference>
<gene>
    <name evidence="2" type="ORF">OSB04_019064</name>
</gene>
<protein>
    <submittedName>
        <fullName evidence="2">Uncharacterized protein</fullName>
    </submittedName>
</protein>
<reference evidence="2" key="1">
    <citation type="submission" date="2023-03" db="EMBL/GenBank/DDBJ databases">
        <title>Chromosome-scale reference genome and RAD-based genetic map of yellow starthistle (Centaurea solstitialis) reveal putative structural variation and QTLs associated with invader traits.</title>
        <authorList>
            <person name="Reatini B."/>
            <person name="Cang F.A."/>
            <person name="Jiang Q."/>
            <person name="Mckibben M.T.W."/>
            <person name="Barker M.S."/>
            <person name="Rieseberg L.H."/>
            <person name="Dlugosch K.M."/>
        </authorList>
    </citation>
    <scope>NUCLEOTIDE SEQUENCE</scope>
    <source>
        <strain evidence="2">CAN-66</strain>
        <tissue evidence="2">Leaf</tissue>
    </source>
</reference>
<feature type="region of interest" description="Disordered" evidence="1">
    <location>
        <begin position="22"/>
        <end position="45"/>
    </location>
</feature>
<comment type="caution">
    <text evidence="2">The sequence shown here is derived from an EMBL/GenBank/DDBJ whole genome shotgun (WGS) entry which is preliminary data.</text>
</comment>
<proteinExistence type="predicted"/>
<organism evidence="2 3">
    <name type="scientific">Centaurea solstitialis</name>
    <name type="common">yellow star-thistle</name>
    <dbReference type="NCBI Taxonomy" id="347529"/>
    <lineage>
        <taxon>Eukaryota</taxon>
        <taxon>Viridiplantae</taxon>
        <taxon>Streptophyta</taxon>
        <taxon>Embryophyta</taxon>
        <taxon>Tracheophyta</taxon>
        <taxon>Spermatophyta</taxon>
        <taxon>Magnoliopsida</taxon>
        <taxon>eudicotyledons</taxon>
        <taxon>Gunneridae</taxon>
        <taxon>Pentapetalae</taxon>
        <taxon>asterids</taxon>
        <taxon>campanulids</taxon>
        <taxon>Asterales</taxon>
        <taxon>Asteraceae</taxon>
        <taxon>Carduoideae</taxon>
        <taxon>Cardueae</taxon>
        <taxon>Centaureinae</taxon>
        <taxon>Centaurea</taxon>
    </lineage>
</organism>
<accession>A0AA38T143</accession>
<sequence>MIPRIGGDHLQQKVYCWKEEKREREACDGVSGAGSREGEEREKPSMVLVEQVGELQFNVSGAEMEDGDDEFGDLYADVEVEATSAMNVAHQFHQLSTETDKQKSEN</sequence>
<dbReference type="AlphaFoldDB" id="A0AA38T143"/>
<keyword evidence="3" id="KW-1185">Reference proteome</keyword>
<evidence type="ECO:0000313" key="3">
    <source>
        <dbReference type="Proteomes" id="UP001172457"/>
    </source>
</evidence>
<evidence type="ECO:0000256" key="1">
    <source>
        <dbReference type="SAM" id="MobiDB-lite"/>
    </source>
</evidence>
<dbReference type="Proteomes" id="UP001172457">
    <property type="component" value="Chromosome 5"/>
</dbReference>
<evidence type="ECO:0000313" key="2">
    <source>
        <dbReference type="EMBL" id="KAJ9546521.1"/>
    </source>
</evidence>